<evidence type="ECO:0000256" key="3">
    <source>
        <dbReference type="SAM" id="SignalP"/>
    </source>
</evidence>
<feature type="signal peptide" evidence="3">
    <location>
        <begin position="1"/>
        <end position="22"/>
    </location>
</feature>
<keyword evidence="2" id="KW-0812">Transmembrane</keyword>
<reference evidence="4 5" key="1">
    <citation type="journal article" date="2021" name="bioRxiv">
        <title>The Gossypium anomalum genome as a resource for cotton improvement and evolutionary analysis of hybrid incompatibility.</title>
        <authorList>
            <person name="Grover C.E."/>
            <person name="Yuan D."/>
            <person name="Arick M.A."/>
            <person name="Miller E.R."/>
            <person name="Hu G."/>
            <person name="Peterson D.G."/>
            <person name="Wendel J.F."/>
            <person name="Udall J.A."/>
        </authorList>
    </citation>
    <scope>NUCLEOTIDE SEQUENCE [LARGE SCALE GENOMIC DNA]</scope>
    <source>
        <strain evidence="4">JFW-Udall</strain>
        <tissue evidence="4">Leaf</tissue>
    </source>
</reference>
<keyword evidence="3" id="KW-0732">Signal</keyword>
<dbReference type="OrthoDB" id="1002556at2759"/>
<accession>A0A8J5Z184</accession>
<evidence type="ECO:0000313" key="4">
    <source>
        <dbReference type="EMBL" id="KAG8479764.1"/>
    </source>
</evidence>
<organism evidence="4 5">
    <name type="scientific">Gossypium anomalum</name>
    <dbReference type="NCBI Taxonomy" id="47600"/>
    <lineage>
        <taxon>Eukaryota</taxon>
        <taxon>Viridiplantae</taxon>
        <taxon>Streptophyta</taxon>
        <taxon>Embryophyta</taxon>
        <taxon>Tracheophyta</taxon>
        <taxon>Spermatophyta</taxon>
        <taxon>Magnoliopsida</taxon>
        <taxon>eudicotyledons</taxon>
        <taxon>Gunneridae</taxon>
        <taxon>Pentapetalae</taxon>
        <taxon>rosids</taxon>
        <taxon>malvids</taxon>
        <taxon>Malvales</taxon>
        <taxon>Malvaceae</taxon>
        <taxon>Malvoideae</taxon>
        <taxon>Gossypium</taxon>
    </lineage>
</organism>
<dbReference type="InterPro" id="IPR044702">
    <property type="entry name" value="AGP23/40"/>
</dbReference>
<dbReference type="Proteomes" id="UP000701853">
    <property type="component" value="Chromosome 11"/>
</dbReference>
<protein>
    <recommendedName>
        <fullName evidence="6">Arabinogalactan-like protein</fullName>
    </recommendedName>
</protein>
<feature type="transmembrane region" description="Helical" evidence="2">
    <location>
        <begin position="145"/>
        <end position="169"/>
    </location>
</feature>
<dbReference type="AlphaFoldDB" id="A0A8J5Z184"/>
<evidence type="ECO:0000256" key="2">
    <source>
        <dbReference type="SAM" id="Phobius"/>
    </source>
</evidence>
<keyword evidence="2" id="KW-1133">Transmembrane helix</keyword>
<feature type="region of interest" description="Disordered" evidence="1">
    <location>
        <begin position="118"/>
        <end position="140"/>
    </location>
</feature>
<feature type="transmembrane region" description="Helical" evidence="2">
    <location>
        <begin position="98"/>
        <end position="119"/>
    </location>
</feature>
<evidence type="ECO:0000256" key="1">
    <source>
        <dbReference type="SAM" id="MobiDB-lite"/>
    </source>
</evidence>
<feature type="chain" id="PRO_5035180392" description="Arabinogalactan-like protein" evidence="3">
    <location>
        <begin position="23"/>
        <end position="170"/>
    </location>
</feature>
<proteinExistence type="predicted"/>
<gene>
    <name evidence="4" type="ORF">CXB51_029633</name>
</gene>
<evidence type="ECO:0000313" key="5">
    <source>
        <dbReference type="Proteomes" id="UP000701853"/>
    </source>
</evidence>
<feature type="region of interest" description="Disordered" evidence="1">
    <location>
        <begin position="28"/>
        <end position="49"/>
    </location>
</feature>
<name>A0A8J5Z184_9ROSI</name>
<comment type="caution">
    <text evidence="4">The sequence shown here is derived from an EMBL/GenBank/DDBJ whole genome shotgun (WGS) entry which is preliminary data.</text>
</comment>
<feature type="transmembrane region" description="Helical" evidence="2">
    <location>
        <begin position="57"/>
        <end position="77"/>
    </location>
</feature>
<evidence type="ECO:0008006" key="6">
    <source>
        <dbReference type="Google" id="ProtNLM"/>
    </source>
</evidence>
<dbReference type="EMBL" id="JAHUZN010000011">
    <property type="protein sequence ID" value="KAG8479764.1"/>
    <property type="molecule type" value="Genomic_DNA"/>
</dbReference>
<keyword evidence="5" id="KW-1185">Reference proteome</keyword>
<keyword evidence="2" id="KW-0472">Membrane</keyword>
<sequence length="170" mass="16202">MDMKKISTAIIVAAASMSAVMAAGAPAPSPSAGGSSPSSSPASATASGPDSSVAATTLPVLGSLVGASIVSLFSYMLQSHSFPVRLIIPLYAMDMKKVSTAIIVAAASMSAVMAAGAPAPSPSAGGSSPSSSPGSAPASGPDSSVAAATLPVLGSLVGASIVSLFSYMLQ</sequence>
<dbReference type="PANTHER" id="PTHR34672">
    <property type="entry name" value="POLLEN-SPECIFIC ARABINOGALACTA PROTEIN BAN102"/>
    <property type="match status" value="1"/>
</dbReference>
<dbReference type="PANTHER" id="PTHR34672:SF2">
    <property type="entry name" value="ARABINOGALACTAN PROTEIN 23"/>
    <property type="match status" value="1"/>
</dbReference>